<dbReference type="GO" id="GO:0003743">
    <property type="term" value="F:translation initiation factor activity"/>
    <property type="evidence" value="ECO:0007669"/>
    <property type="project" value="UniProtKB-KW"/>
</dbReference>
<dbReference type="RefSeq" id="WP_336435003.1">
    <property type="nucleotide sequence ID" value="NZ_JBAWKS010000001.1"/>
</dbReference>
<dbReference type="InterPro" id="IPR003491">
    <property type="entry name" value="REP-like_C"/>
</dbReference>
<keyword evidence="2" id="KW-0396">Initiation factor</keyword>
<evidence type="ECO:0000259" key="1">
    <source>
        <dbReference type="Pfam" id="PF02486"/>
    </source>
</evidence>
<reference evidence="2 3" key="1">
    <citation type="submission" date="2023-12" db="EMBL/GenBank/DDBJ databases">
        <title>Friends and Foes: Symbiotic and Algicidal bacterial influence on Karenia brevis blooms.</title>
        <authorList>
            <person name="Fei C."/>
            <person name="Mohamed A.R."/>
            <person name="Booker A."/>
            <person name="Arshad M."/>
            <person name="Klass S."/>
            <person name="Ahn S."/>
            <person name="Gilbert P.M."/>
            <person name="Heil C.A."/>
            <person name="Martinez J.M."/>
            <person name="Amin S.A."/>
        </authorList>
    </citation>
    <scope>NUCLEOTIDE SEQUENCE [LARGE SCALE GENOMIC DNA]</scope>
    <source>
        <strain evidence="2 3">CE15</strain>
    </source>
</reference>
<gene>
    <name evidence="2" type="ORF">WAE96_07070</name>
</gene>
<comment type="caution">
    <text evidence="2">The sequence shown here is derived from an EMBL/GenBank/DDBJ whole genome shotgun (WGS) entry which is preliminary data.</text>
</comment>
<feature type="domain" description="Replication initiation protein-like C-terminal" evidence="1">
    <location>
        <begin position="222"/>
        <end position="426"/>
    </location>
</feature>
<organism evidence="2 3">
    <name type="scientific">Pseudoalteromonas spongiae</name>
    <dbReference type="NCBI Taxonomy" id="298657"/>
    <lineage>
        <taxon>Bacteria</taxon>
        <taxon>Pseudomonadati</taxon>
        <taxon>Pseudomonadota</taxon>
        <taxon>Gammaproteobacteria</taxon>
        <taxon>Alteromonadales</taxon>
        <taxon>Pseudoalteromonadaceae</taxon>
        <taxon>Pseudoalteromonas</taxon>
    </lineage>
</organism>
<name>A0ABU8ETC9_9GAMM</name>
<evidence type="ECO:0000313" key="2">
    <source>
        <dbReference type="EMBL" id="MEI4549463.1"/>
    </source>
</evidence>
<sequence length="459" mass="52681">MKLAPKPQHQNVTKVDYLTVTFCPAEIQRLKTMAKWHVSTGEYNHYREAYNALICAEIFDENGTDDFDIVTETKRTTDRFFTDESEKAYNDLFDNNKRYPNNMPYDEKIALCKVVVKKTQKYKVLDSLIEGELQHFLTLLNTVVATKADRMNADEQPWTIRQNTGGMFTYDHSATLYRHGVNSGIVAWGANNAGCMVSFSGTGCKGLDLTLLHKMLSKMPHAKITRLDIAYDDYQGEIPVDEYLRQYEMGNFALTNQMPNWSYICGGTYVSLSKEQQTEFKKKHGWQKKYDLVPNAGSTLYVGSRSNGKMFRAYEKGRQMECETNPNWVRAELELRATDRTIPLDALINTDAVFAAAYPALAFVSEKRLVIETTKRKKMDSRLVDIRIQLEATEQRLFKYHKLAYGKCVNYMKQALQLSDSEIVKQLTKGLAVDDMPTKIRQTFVLPPNFNQTENIPCH</sequence>
<proteinExistence type="predicted"/>
<keyword evidence="3" id="KW-1185">Reference proteome</keyword>
<evidence type="ECO:0000313" key="3">
    <source>
        <dbReference type="Proteomes" id="UP001382455"/>
    </source>
</evidence>
<keyword evidence="2" id="KW-0648">Protein biosynthesis</keyword>
<protein>
    <submittedName>
        <fullName evidence="2">Replication initiation factor domain-containing protein</fullName>
    </submittedName>
</protein>
<dbReference type="EMBL" id="JBAWKS010000001">
    <property type="protein sequence ID" value="MEI4549463.1"/>
    <property type="molecule type" value="Genomic_DNA"/>
</dbReference>
<dbReference type="Pfam" id="PF02486">
    <property type="entry name" value="Rep_trans"/>
    <property type="match status" value="1"/>
</dbReference>
<accession>A0ABU8ETC9</accession>
<dbReference type="Proteomes" id="UP001382455">
    <property type="component" value="Unassembled WGS sequence"/>
</dbReference>